<keyword evidence="3" id="KW-1185">Reference proteome</keyword>
<dbReference type="PANTHER" id="PTHR31704:SF37">
    <property type="entry name" value="HEAT SHOCK PROTEIN"/>
    <property type="match status" value="1"/>
</dbReference>
<evidence type="ECO:0000259" key="1">
    <source>
        <dbReference type="Pfam" id="PF12776"/>
    </source>
</evidence>
<protein>
    <recommendedName>
        <fullName evidence="1">Myb/SANT-like domain-containing protein</fullName>
    </recommendedName>
</protein>
<dbReference type="AlphaFoldDB" id="A0AAW2DIC7"/>
<feature type="domain" description="Myb/SANT-like" evidence="1">
    <location>
        <begin position="20"/>
        <end position="109"/>
    </location>
</feature>
<evidence type="ECO:0000313" key="2">
    <source>
        <dbReference type="EMBL" id="KAL0010398.1"/>
    </source>
</evidence>
<dbReference type="InterPro" id="IPR024752">
    <property type="entry name" value="Myb/SANT-like_dom"/>
</dbReference>
<proteinExistence type="predicted"/>
<reference evidence="2 3" key="1">
    <citation type="submission" date="2024-01" db="EMBL/GenBank/DDBJ databases">
        <title>A telomere-to-telomere, gap-free genome of sweet tea (Lithocarpus litseifolius).</title>
        <authorList>
            <person name="Zhou J."/>
        </authorList>
    </citation>
    <scope>NUCLEOTIDE SEQUENCE [LARGE SCALE GENOMIC DNA]</scope>
    <source>
        <strain evidence="2">Zhou-2022a</strain>
        <tissue evidence="2">Leaf</tissue>
    </source>
</reference>
<dbReference type="Proteomes" id="UP001459277">
    <property type="component" value="Unassembled WGS sequence"/>
</dbReference>
<gene>
    <name evidence="2" type="ORF">SO802_005506</name>
</gene>
<name>A0AAW2DIC7_9ROSI</name>
<dbReference type="PANTHER" id="PTHR31704">
    <property type="entry name" value="MYB/SANT-LIKE DNA-BINDING DOMAIN PROTEIN-RELATED"/>
    <property type="match status" value="1"/>
</dbReference>
<organism evidence="2 3">
    <name type="scientific">Lithocarpus litseifolius</name>
    <dbReference type="NCBI Taxonomy" id="425828"/>
    <lineage>
        <taxon>Eukaryota</taxon>
        <taxon>Viridiplantae</taxon>
        <taxon>Streptophyta</taxon>
        <taxon>Embryophyta</taxon>
        <taxon>Tracheophyta</taxon>
        <taxon>Spermatophyta</taxon>
        <taxon>Magnoliopsida</taxon>
        <taxon>eudicotyledons</taxon>
        <taxon>Gunneridae</taxon>
        <taxon>Pentapetalae</taxon>
        <taxon>rosids</taxon>
        <taxon>fabids</taxon>
        <taxon>Fagales</taxon>
        <taxon>Fagaceae</taxon>
        <taxon>Lithocarpus</taxon>
    </lineage>
</organism>
<sequence length="347" mass="39017">MSKENPKADVNEVRTGWKEPKELRAFCDFCAVQVLDGKRNGGFLREEGVDAVIEKLGEMGKVVTHSQFKNKWDNLRRQWKVWKECFGETGLGYDPVTGFIEANDEWWTRKVQVCPKAITYKNKPLPNVKSMEIMFEGTIATWKNAFCPSSEIPKECTEGSGDSTDSKEFVDPQCQASTNVDAMEVEGLASSRARPVVNKGKGLASGVPFFRGIYKKPRKKCSVVQDMSDSLRNISDVIVESRSVSSHTPFRTTTANEMQAINDMVLSLLGVQAGDRLHMDADFEISDDLVLATYIAGCASVVAYVETYMTKVPMHTNIQTRYEWVQYTLNGNEKKCHNAFRMSSHVF</sequence>
<comment type="caution">
    <text evidence="2">The sequence shown here is derived from an EMBL/GenBank/DDBJ whole genome shotgun (WGS) entry which is preliminary data.</text>
</comment>
<dbReference type="EMBL" id="JAZDWU010000002">
    <property type="protein sequence ID" value="KAL0010398.1"/>
    <property type="molecule type" value="Genomic_DNA"/>
</dbReference>
<dbReference type="Pfam" id="PF12776">
    <property type="entry name" value="Myb_DNA-bind_3"/>
    <property type="match status" value="1"/>
</dbReference>
<accession>A0AAW2DIC7</accession>
<evidence type="ECO:0000313" key="3">
    <source>
        <dbReference type="Proteomes" id="UP001459277"/>
    </source>
</evidence>